<evidence type="ECO:0000313" key="1">
    <source>
        <dbReference type="EMBL" id="SDQ41561.1"/>
    </source>
</evidence>
<dbReference type="EMBL" id="FNKK01000002">
    <property type="protein sequence ID" value="SDQ41561.1"/>
    <property type="molecule type" value="Genomic_DNA"/>
</dbReference>
<keyword evidence="2" id="KW-1185">Reference proteome</keyword>
<gene>
    <name evidence="1" type="ORF">SAMN04489764_0592</name>
</gene>
<accession>A0A1H1APX6</accession>
<protein>
    <submittedName>
        <fullName evidence="1">Uncharacterized protein</fullName>
    </submittedName>
</protein>
<evidence type="ECO:0000313" key="2">
    <source>
        <dbReference type="Proteomes" id="UP000217103"/>
    </source>
</evidence>
<sequence length="36" mass="3732">MLKSMTTWFWAAAVLSAPVVSLATALLGGPPGISWT</sequence>
<proteinExistence type="predicted"/>
<reference evidence="1 2" key="1">
    <citation type="submission" date="2016-10" db="EMBL/GenBank/DDBJ databases">
        <authorList>
            <person name="de Groot N.N."/>
        </authorList>
    </citation>
    <scope>NUCLEOTIDE SEQUENCE [LARGE SCALE GENOMIC DNA]</scope>
    <source>
        <strain evidence="1 2">DSM 43794</strain>
    </source>
</reference>
<name>A0A1H1APX6_9ACTN</name>
<dbReference type="Proteomes" id="UP000217103">
    <property type="component" value="Unassembled WGS sequence"/>
</dbReference>
<dbReference type="STRING" id="35622.SAMN04489764_0592"/>
<dbReference type="AlphaFoldDB" id="A0A1H1APX6"/>
<organism evidence="1 2">
    <name type="scientific">Thermostaphylospora chromogena</name>
    <dbReference type="NCBI Taxonomy" id="35622"/>
    <lineage>
        <taxon>Bacteria</taxon>
        <taxon>Bacillati</taxon>
        <taxon>Actinomycetota</taxon>
        <taxon>Actinomycetes</taxon>
        <taxon>Streptosporangiales</taxon>
        <taxon>Thermomonosporaceae</taxon>
        <taxon>Thermostaphylospora</taxon>
    </lineage>
</organism>